<comment type="caution">
    <text evidence="2">The sequence shown here is derived from an EMBL/GenBank/DDBJ whole genome shotgun (WGS) entry which is preliminary data.</text>
</comment>
<dbReference type="EMBL" id="LSBJ02000003">
    <property type="protein sequence ID" value="OAQ68966.1"/>
    <property type="molecule type" value="Genomic_DNA"/>
</dbReference>
<sequence length="160" mass="17558">MHPQTFFQIIASAALAINGVTADLHDRDVYLRHIAPEQLTRLQKYHTENLRSLNADQTAVLERVKRLVSDYAVHDIHEARAACQASFGPAECKRILNGGDGESKPARRAALVGRAPTCECADQDPYCDGAQICKYKLSNCNFTNKGCGFAGLYVCNGLCE</sequence>
<evidence type="ECO:0000313" key="2">
    <source>
        <dbReference type="EMBL" id="OAQ68966.1"/>
    </source>
</evidence>
<keyword evidence="1" id="KW-0732">Signal</keyword>
<dbReference type="Proteomes" id="UP000078397">
    <property type="component" value="Unassembled WGS sequence"/>
</dbReference>
<evidence type="ECO:0000313" key="3">
    <source>
        <dbReference type="Proteomes" id="UP000078397"/>
    </source>
</evidence>
<organism evidence="2 3">
    <name type="scientific">Pochonia chlamydosporia 170</name>
    <dbReference type="NCBI Taxonomy" id="1380566"/>
    <lineage>
        <taxon>Eukaryota</taxon>
        <taxon>Fungi</taxon>
        <taxon>Dikarya</taxon>
        <taxon>Ascomycota</taxon>
        <taxon>Pezizomycotina</taxon>
        <taxon>Sordariomycetes</taxon>
        <taxon>Hypocreomycetidae</taxon>
        <taxon>Hypocreales</taxon>
        <taxon>Clavicipitaceae</taxon>
        <taxon>Pochonia</taxon>
    </lineage>
</organism>
<feature type="signal peptide" evidence="1">
    <location>
        <begin position="1"/>
        <end position="22"/>
    </location>
</feature>
<dbReference type="NCBIfam" id="NF033852">
    <property type="entry name" value="fulvocin_rel"/>
    <property type="match status" value="1"/>
</dbReference>
<name>A0A179FTJ2_METCM</name>
<feature type="chain" id="PRO_5008101994" evidence="1">
    <location>
        <begin position="23"/>
        <end position="160"/>
    </location>
</feature>
<dbReference type="AlphaFoldDB" id="A0A179FTJ2"/>
<proteinExistence type="predicted"/>
<reference evidence="2 3" key="1">
    <citation type="journal article" date="2016" name="PLoS Pathog.">
        <title>Biosynthesis of antibiotic leucinostatins in bio-control fungus Purpureocillium lilacinum and their inhibition on phytophthora revealed by genome mining.</title>
        <authorList>
            <person name="Wang G."/>
            <person name="Liu Z."/>
            <person name="Lin R."/>
            <person name="Li E."/>
            <person name="Mao Z."/>
            <person name="Ling J."/>
            <person name="Yang Y."/>
            <person name="Yin W.B."/>
            <person name="Xie B."/>
        </authorList>
    </citation>
    <scope>NUCLEOTIDE SEQUENCE [LARGE SCALE GENOMIC DNA]</scope>
    <source>
        <strain evidence="2">170</strain>
    </source>
</reference>
<protein>
    <submittedName>
        <fullName evidence="2">Uncharacterized protein</fullName>
    </submittedName>
</protein>
<keyword evidence="3" id="KW-1185">Reference proteome</keyword>
<evidence type="ECO:0000256" key="1">
    <source>
        <dbReference type="SAM" id="SignalP"/>
    </source>
</evidence>
<dbReference type="GeneID" id="28857651"/>
<accession>A0A179FTJ2</accession>
<dbReference type="OrthoDB" id="5374749at2759"/>
<dbReference type="KEGG" id="pchm:VFPPC_15904"/>
<gene>
    <name evidence="2" type="ORF">VFPPC_15904</name>
</gene>
<dbReference type="RefSeq" id="XP_018145816.1">
    <property type="nucleotide sequence ID" value="XM_018293657.1"/>
</dbReference>